<organism evidence="1 2">
    <name type="scientific">Bifidobacterium pseudolongum</name>
    <dbReference type="NCBI Taxonomy" id="1694"/>
    <lineage>
        <taxon>Bacteria</taxon>
        <taxon>Bacillati</taxon>
        <taxon>Actinomycetota</taxon>
        <taxon>Actinomycetes</taxon>
        <taxon>Bifidobacteriales</taxon>
        <taxon>Bifidobacteriaceae</taxon>
        <taxon>Bifidobacterium</taxon>
    </lineage>
</organism>
<name>A0A4S4F9X6_9BIFI</name>
<proteinExistence type="predicted"/>
<protein>
    <submittedName>
        <fullName evidence="1">Uncharacterized protein</fullName>
    </submittedName>
</protein>
<gene>
    <name evidence="1" type="ORF">E5991_03465</name>
</gene>
<reference evidence="1 2" key="1">
    <citation type="submission" date="2019-04" db="EMBL/GenBank/DDBJ databases">
        <title>Microbes associate with the intestines of laboratory mice.</title>
        <authorList>
            <person name="Navarre W."/>
            <person name="Wong E."/>
            <person name="Huang K.C."/>
            <person name="Tropini C."/>
            <person name="Ng K."/>
            <person name="Yu B."/>
        </authorList>
    </citation>
    <scope>NUCLEOTIDE SEQUENCE [LARGE SCALE GENOMIC DNA]</scope>
    <source>
        <strain evidence="1 2">NM87_A27A</strain>
    </source>
</reference>
<evidence type="ECO:0000313" key="1">
    <source>
        <dbReference type="EMBL" id="THG26769.1"/>
    </source>
</evidence>
<dbReference type="EMBL" id="SSTF01000007">
    <property type="protein sequence ID" value="THG26769.1"/>
    <property type="molecule type" value="Genomic_DNA"/>
</dbReference>
<comment type="caution">
    <text evidence="1">The sequence shown here is derived from an EMBL/GenBank/DDBJ whole genome shotgun (WGS) entry which is preliminary data.</text>
</comment>
<evidence type="ECO:0000313" key="2">
    <source>
        <dbReference type="Proteomes" id="UP000306798"/>
    </source>
</evidence>
<dbReference type="RefSeq" id="WP_136511119.1">
    <property type="nucleotide sequence ID" value="NZ_SSTF01000007.1"/>
</dbReference>
<dbReference type="AlphaFoldDB" id="A0A4S4F9X6"/>
<sequence length="240" mass="27503">MDDVYLQRMEKEHSGVHKESERIQQFLECRPEGWVGIIAIDNPDFVLPAWARRPMIKCFDFNLSDNAPLVRSALILEDLWRWCADLPVDKANAQNPAVIAKRLERIERIEELRDPAHWSYPQLEDTVEDFQYPLADGRCKLGYGDYAFTLQVSECTAGSVYVYSDPIKAVGLLPPNANDDFDKSLRSDRCIKVEKGRSVILMNEFGCLCKVDILEVHVKNGAEDEDSSSIAFKYHIYLDK</sequence>
<accession>A0A4S4F9X6</accession>
<dbReference type="Proteomes" id="UP000306798">
    <property type="component" value="Unassembled WGS sequence"/>
</dbReference>